<dbReference type="RefSeq" id="WP_144842303.1">
    <property type="nucleotide sequence ID" value="NZ_VNJI01000001.1"/>
</dbReference>
<dbReference type="OrthoDB" id="980873at2"/>
<organism evidence="1 2">
    <name type="scientific">Paenibacillus cremeus</name>
    <dbReference type="NCBI Taxonomy" id="2163881"/>
    <lineage>
        <taxon>Bacteria</taxon>
        <taxon>Bacillati</taxon>
        <taxon>Bacillota</taxon>
        <taxon>Bacilli</taxon>
        <taxon>Bacillales</taxon>
        <taxon>Paenibacillaceae</taxon>
        <taxon>Paenibacillus</taxon>
    </lineage>
</organism>
<evidence type="ECO:0008006" key="3">
    <source>
        <dbReference type="Google" id="ProtNLM"/>
    </source>
</evidence>
<gene>
    <name evidence="1" type="ORF">FPZ49_00030</name>
</gene>
<dbReference type="EMBL" id="VNJI01000001">
    <property type="protein sequence ID" value="TVY11721.1"/>
    <property type="molecule type" value="Genomic_DNA"/>
</dbReference>
<reference evidence="1 2" key="1">
    <citation type="submission" date="2019-07" db="EMBL/GenBank/DDBJ databases">
        <authorList>
            <person name="Kim J."/>
        </authorList>
    </citation>
    <scope>NUCLEOTIDE SEQUENCE [LARGE SCALE GENOMIC DNA]</scope>
    <source>
        <strain evidence="1 2">JC52</strain>
    </source>
</reference>
<sequence length="304" mass="35183">MSENVTHTAVVEDCFNMMFATSDAICDAFKDAGRHHIQFSQFGSVTRSGDKFTIPLLEKYRTNYDARKDEEQLGYKLAFVLGWLCHRAADRQMKVVFREAEPESREFPTDCSIYHDAFIFHKLYADNRSTPFPYRTAHFEKRMESLPAAAEVKANAVANTYRYMWQRFLLELQTFVQDTTNVDTWFDKLHAKHQEQVIHLDRYAEAALTPDPVKVKRFIEDTNFYSEEDRIIQLTQALRKGAKPSPEEVEAAFAEEPSSQYAQAVKMGYGYLRSASAYFEEKIDQDTLKDWLDVGKKGRDGQSV</sequence>
<protein>
    <recommendedName>
        <fullName evidence="3">Phospholipase C/D domain-containing protein</fullName>
    </recommendedName>
</protein>
<name>A0A559KHX5_9BACL</name>
<comment type="caution">
    <text evidence="1">The sequence shown here is derived from an EMBL/GenBank/DDBJ whole genome shotgun (WGS) entry which is preliminary data.</text>
</comment>
<accession>A0A559KHX5</accession>
<dbReference type="AlphaFoldDB" id="A0A559KHX5"/>
<dbReference type="Proteomes" id="UP000317036">
    <property type="component" value="Unassembled WGS sequence"/>
</dbReference>
<evidence type="ECO:0000313" key="1">
    <source>
        <dbReference type="EMBL" id="TVY11721.1"/>
    </source>
</evidence>
<proteinExistence type="predicted"/>
<keyword evidence="2" id="KW-1185">Reference proteome</keyword>
<evidence type="ECO:0000313" key="2">
    <source>
        <dbReference type="Proteomes" id="UP000317036"/>
    </source>
</evidence>